<feature type="compositionally biased region" description="Polar residues" evidence="7">
    <location>
        <begin position="98"/>
        <end position="108"/>
    </location>
</feature>
<evidence type="ECO:0000256" key="2">
    <source>
        <dbReference type="ARBA" id="ARBA00010270"/>
    </source>
</evidence>
<evidence type="ECO:0000256" key="4">
    <source>
        <dbReference type="ARBA" id="ARBA00022475"/>
    </source>
</evidence>
<keyword evidence="4" id="KW-1003">Cell membrane</keyword>
<comment type="subcellular location">
    <subcellularLocation>
        <location evidence="1">Membrane</location>
        <topology evidence="1">Single-pass membrane protein</topology>
    </subcellularLocation>
</comment>
<dbReference type="RefSeq" id="WP_184701214.1">
    <property type="nucleotide sequence ID" value="NZ_BAABEG010000001.1"/>
</dbReference>
<evidence type="ECO:0000256" key="5">
    <source>
        <dbReference type="ARBA" id="ARBA00022734"/>
    </source>
</evidence>
<keyword evidence="4" id="KW-0472">Membrane</keyword>
<gene>
    <name evidence="8" type="ORF">GGR00_004515</name>
</gene>
<keyword evidence="5" id="KW-0430">Lectin</keyword>
<dbReference type="Pfam" id="PF07886">
    <property type="entry name" value="BA14K"/>
    <property type="match status" value="2"/>
</dbReference>
<reference evidence="8 9" key="1">
    <citation type="submission" date="2020-08" db="EMBL/GenBank/DDBJ databases">
        <title>Genomic Encyclopedia of Type Strains, Phase IV (KMG-IV): sequencing the most valuable type-strain genomes for metagenomic binning, comparative biology and taxonomic classification.</title>
        <authorList>
            <person name="Goeker M."/>
        </authorList>
    </citation>
    <scope>NUCLEOTIDE SEQUENCE [LARGE SCALE GENOMIC DNA]</scope>
    <source>
        <strain evidence="8 9">DSM 7051</strain>
    </source>
</reference>
<dbReference type="GO" id="GO:0016020">
    <property type="term" value="C:membrane"/>
    <property type="evidence" value="ECO:0007669"/>
    <property type="project" value="UniProtKB-SubCell"/>
</dbReference>
<evidence type="ECO:0000256" key="3">
    <source>
        <dbReference type="ARBA" id="ARBA00020552"/>
    </source>
</evidence>
<proteinExistence type="inferred from homology"/>
<evidence type="ECO:0000313" key="8">
    <source>
        <dbReference type="EMBL" id="MBB6356699.1"/>
    </source>
</evidence>
<evidence type="ECO:0000256" key="6">
    <source>
        <dbReference type="ARBA" id="ARBA00025321"/>
    </source>
</evidence>
<feature type="region of interest" description="Disordered" evidence="7">
    <location>
        <begin position="89"/>
        <end position="108"/>
    </location>
</feature>
<dbReference type="InterPro" id="IPR012413">
    <property type="entry name" value="BA14K"/>
</dbReference>
<evidence type="ECO:0000313" key="9">
    <source>
        <dbReference type="Proteomes" id="UP000536262"/>
    </source>
</evidence>
<dbReference type="EMBL" id="JACHOU010000016">
    <property type="protein sequence ID" value="MBB6356699.1"/>
    <property type="molecule type" value="Genomic_DNA"/>
</dbReference>
<name>A0A7X0KN43_9HYPH</name>
<organism evidence="8 9">
    <name type="scientific">Aminobacter aganoensis</name>
    <dbReference type="NCBI Taxonomy" id="83264"/>
    <lineage>
        <taxon>Bacteria</taxon>
        <taxon>Pseudomonadati</taxon>
        <taxon>Pseudomonadota</taxon>
        <taxon>Alphaproteobacteria</taxon>
        <taxon>Hyphomicrobiales</taxon>
        <taxon>Phyllobacteriaceae</taxon>
        <taxon>Aminobacter</taxon>
    </lineage>
</organism>
<comment type="similarity">
    <text evidence="2">Belongs to the BA14k family.</text>
</comment>
<protein>
    <recommendedName>
        <fullName evidence="3">Lectin-like protein BA14k</fullName>
    </recommendedName>
</protein>
<sequence length="217" mass="24208">MRPLLIAVSGLGLALVMFVSGLIAATAFFTAEPERQLALSTDDVWTDRPLKVNPATQEFDRLAARPVPQQVPARAPTQRTVTSVVADTAKTEPPLPEASTQPQQGLQAETTTAHLQWCSDRYRSYRPDDNSYTSYSGERRECLSPYLGAGDGSADEYTYEETTYRPSQAQPELAYASEDAAYVGADHVDYCFSRYRSYRPEDNTYQPYDGGPRRQCR</sequence>
<comment type="caution">
    <text evidence="8">The sequence shown here is derived from an EMBL/GenBank/DDBJ whole genome shotgun (WGS) entry which is preliminary data.</text>
</comment>
<accession>A0A7X0KN43</accession>
<dbReference type="AlphaFoldDB" id="A0A7X0KN43"/>
<dbReference type="Proteomes" id="UP000536262">
    <property type="component" value="Unassembled WGS sequence"/>
</dbReference>
<evidence type="ECO:0000256" key="1">
    <source>
        <dbReference type="ARBA" id="ARBA00004167"/>
    </source>
</evidence>
<keyword evidence="9" id="KW-1185">Reference proteome</keyword>
<comment type="function">
    <text evidence="6">Has immunoglobulin-binding and hemagglutination properties, and can bind to mannose. Essential for virulence. May be involved in LPS biosynthesis or polysaccharide transport.</text>
</comment>
<evidence type="ECO:0000256" key="7">
    <source>
        <dbReference type="SAM" id="MobiDB-lite"/>
    </source>
</evidence>
<dbReference type="GO" id="GO:0030246">
    <property type="term" value="F:carbohydrate binding"/>
    <property type="evidence" value="ECO:0007669"/>
    <property type="project" value="UniProtKB-KW"/>
</dbReference>